<dbReference type="KEGG" id="esj:SJ05684_c06280"/>
<evidence type="ECO:0000313" key="1">
    <source>
        <dbReference type="EMBL" id="ASY62092.1"/>
    </source>
</evidence>
<organism evidence="1 2">
    <name type="scientific">Sinorhizobium sojae CCBAU 05684</name>
    <dbReference type="NCBI Taxonomy" id="716928"/>
    <lineage>
        <taxon>Bacteria</taxon>
        <taxon>Pseudomonadati</taxon>
        <taxon>Pseudomonadota</taxon>
        <taxon>Alphaproteobacteria</taxon>
        <taxon>Hyphomicrobiales</taxon>
        <taxon>Rhizobiaceae</taxon>
        <taxon>Sinorhizobium/Ensifer group</taxon>
        <taxon>Sinorhizobium</taxon>
    </lineage>
</organism>
<protein>
    <submittedName>
        <fullName evidence="1">Uncharacterized protein</fullName>
    </submittedName>
</protein>
<name>A0A249P8M7_9HYPH</name>
<sequence>MPLWASPIKPSLRHVEANGISAHVTQTTVKWESQGRFSKTDRICFEF</sequence>
<accession>A0A249P8M7</accession>
<proteinExistence type="predicted"/>
<keyword evidence="2" id="KW-1185">Reference proteome</keyword>
<gene>
    <name evidence="1" type="ORF">SJ05684_c06280</name>
</gene>
<evidence type="ECO:0000313" key="2">
    <source>
        <dbReference type="Proteomes" id="UP000217211"/>
    </source>
</evidence>
<reference evidence="1 2" key="1">
    <citation type="submission" date="2017-08" db="EMBL/GenBank/DDBJ databases">
        <title>Multipartite genome sequences of Sinorhizobium species nodulating soybeans.</title>
        <authorList>
            <person name="Tian C.F."/>
        </authorList>
    </citation>
    <scope>NUCLEOTIDE SEQUENCE [LARGE SCALE GENOMIC DNA]</scope>
    <source>
        <strain evidence="1 2">CCBAU 05684</strain>
    </source>
</reference>
<dbReference type="Proteomes" id="UP000217211">
    <property type="component" value="Chromosome"/>
</dbReference>
<dbReference type="EMBL" id="CP023067">
    <property type="protein sequence ID" value="ASY62092.1"/>
    <property type="molecule type" value="Genomic_DNA"/>
</dbReference>
<dbReference type="AlphaFoldDB" id="A0A249P8M7"/>